<protein>
    <submittedName>
        <fullName evidence="3">Asp-tRNAAsn/Glu-tRNAGln amidotransferase A subunit and related amidases</fullName>
    </submittedName>
</protein>
<dbReference type="InterPro" id="IPR036928">
    <property type="entry name" value="AS_sf"/>
</dbReference>
<feature type="domain" description="Amidase" evidence="2">
    <location>
        <begin position="28"/>
        <end position="463"/>
    </location>
</feature>
<dbReference type="OrthoDB" id="8872210at2"/>
<dbReference type="Gene3D" id="3.90.1300.10">
    <property type="entry name" value="Amidase signature (AS) domain"/>
    <property type="match status" value="1"/>
</dbReference>
<dbReference type="HOGENOM" id="CLU_009600_0_4_6"/>
<evidence type="ECO:0000313" key="3">
    <source>
        <dbReference type="EMBL" id="ABC33258.1"/>
    </source>
</evidence>
<dbReference type="KEGG" id="hch:HCH_06624"/>
<gene>
    <name evidence="3" type="ordered locus">HCH_06624</name>
</gene>
<dbReference type="AlphaFoldDB" id="Q2S7W6"/>
<dbReference type="Pfam" id="PF01425">
    <property type="entry name" value="Amidase"/>
    <property type="match status" value="1"/>
</dbReference>
<keyword evidence="4" id="KW-1185">Reference proteome</keyword>
<dbReference type="PANTHER" id="PTHR11895">
    <property type="entry name" value="TRANSAMIDASE"/>
    <property type="match status" value="1"/>
</dbReference>
<name>Q2S7W6_HAHCH</name>
<evidence type="ECO:0000256" key="1">
    <source>
        <dbReference type="ARBA" id="ARBA00009199"/>
    </source>
</evidence>
<dbReference type="InterPro" id="IPR023631">
    <property type="entry name" value="Amidase_dom"/>
</dbReference>
<reference evidence="3 4" key="1">
    <citation type="journal article" date="2005" name="Nucleic Acids Res.">
        <title>Genomic blueprint of Hahella chejuensis, a marine microbe producing an algicidal agent.</title>
        <authorList>
            <person name="Jeong H."/>
            <person name="Yim J.H."/>
            <person name="Lee C."/>
            <person name="Choi S.-H."/>
            <person name="Park Y.K."/>
            <person name="Yoon S.H."/>
            <person name="Hur C.-G."/>
            <person name="Kang H.-Y."/>
            <person name="Kim D."/>
            <person name="Lee H.H."/>
            <person name="Park K.H."/>
            <person name="Park S.-H."/>
            <person name="Park H.-S."/>
            <person name="Lee H.K."/>
            <person name="Oh T.K."/>
            <person name="Kim J.F."/>
        </authorList>
    </citation>
    <scope>NUCLEOTIDE SEQUENCE [LARGE SCALE GENOMIC DNA]</scope>
    <source>
        <strain evidence="3 4">KCTC 2396</strain>
    </source>
</reference>
<proteinExistence type="inferred from homology"/>
<dbReference type="InterPro" id="IPR000120">
    <property type="entry name" value="Amidase"/>
</dbReference>
<evidence type="ECO:0000259" key="2">
    <source>
        <dbReference type="Pfam" id="PF01425"/>
    </source>
</evidence>
<dbReference type="STRING" id="349521.HCH_06624"/>
<dbReference type="Proteomes" id="UP000000238">
    <property type="component" value="Chromosome"/>
</dbReference>
<accession>Q2S7W6</accession>
<dbReference type="InterPro" id="IPR020556">
    <property type="entry name" value="Amidase_CS"/>
</dbReference>
<dbReference type="SUPFAM" id="SSF75304">
    <property type="entry name" value="Amidase signature (AS) enzymes"/>
    <property type="match status" value="1"/>
</dbReference>
<organism evidence="3 4">
    <name type="scientific">Hahella chejuensis (strain KCTC 2396)</name>
    <dbReference type="NCBI Taxonomy" id="349521"/>
    <lineage>
        <taxon>Bacteria</taxon>
        <taxon>Pseudomonadati</taxon>
        <taxon>Pseudomonadota</taxon>
        <taxon>Gammaproteobacteria</taxon>
        <taxon>Oceanospirillales</taxon>
        <taxon>Hahellaceae</taxon>
        <taxon>Hahella</taxon>
    </lineage>
</organism>
<dbReference type="RefSeq" id="WP_011400310.1">
    <property type="nucleotide sequence ID" value="NC_007645.1"/>
</dbReference>
<comment type="similarity">
    <text evidence="1">Belongs to the amidase family.</text>
</comment>
<evidence type="ECO:0000313" key="4">
    <source>
        <dbReference type="Proteomes" id="UP000000238"/>
    </source>
</evidence>
<dbReference type="EMBL" id="CP000155">
    <property type="protein sequence ID" value="ABC33258.1"/>
    <property type="molecule type" value="Genomic_DNA"/>
</dbReference>
<dbReference type="PROSITE" id="PS00571">
    <property type="entry name" value="AMIDASES"/>
    <property type="match status" value="1"/>
</dbReference>
<keyword evidence="3" id="KW-0808">Transferase</keyword>
<sequence length="513" mass="56027">MIPFPEYEKYDAIGLAELAQSGEVSPDELLEAAIARIESRNPLVNAVINKLYDQARAQLEHLHPQQPLYGAPFLLQDLNAEVRKTPTSAGSRLFCSRPVFHDCELVQRYRRAGLVIAGKTNTAELGLAVTTEPQLFGASRNPWDLSRSPGGSSGGAAAAVAVGMTPVAHAVDIGGSLRAPAVSCGLFGFKPSRGREPEGHTWGRLQGMAVDHVISRSVRDSAMLLSVSAGLENTEQCYRRALTGPRRPLRIAICEKPFFSATLNNDSLLALDRAAMVCEDMGHEVIQYTLSLDEEELTQAYLTIVAGETAQMVRQVSPSGRPRRGDLELATHLLFNLGLSKTAAEFAWATQVMNQAGRRLETLFQQFDVLLTPAMAGPPTRLGELAPSQQEKLLLELARSIPMTPLLNLLAQNIRARSFSLTPFSPLFNMGGQPAMMLPVWWNQDDLPIGVQFAAGIGQERLLFSLAAQMERALPWFQRRPPLAEPPSMTSAAHLVWRRTAGYDWGGRMAAEG</sequence>
<dbReference type="PANTHER" id="PTHR11895:SF7">
    <property type="entry name" value="GLUTAMYL-TRNA(GLN) AMIDOTRANSFERASE SUBUNIT A, MITOCHONDRIAL"/>
    <property type="match status" value="1"/>
</dbReference>
<dbReference type="eggNOG" id="COG0154">
    <property type="taxonomic scope" value="Bacteria"/>
</dbReference>
<dbReference type="GO" id="GO:0016740">
    <property type="term" value="F:transferase activity"/>
    <property type="evidence" value="ECO:0007669"/>
    <property type="project" value="UniProtKB-KW"/>
</dbReference>